<accession>A0AAD1WWJ6</accession>
<keyword evidence="3" id="KW-1185">Reference proteome</keyword>
<reference evidence="2" key="1">
    <citation type="submission" date="2022-03" db="EMBL/GenBank/DDBJ databases">
        <authorList>
            <person name="Alioto T."/>
            <person name="Alioto T."/>
            <person name="Gomez Garrido J."/>
        </authorList>
    </citation>
    <scope>NUCLEOTIDE SEQUENCE</scope>
</reference>
<dbReference type="InterPro" id="IPR001611">
    <property type="entry name" value="Leu-rich_rpt"/>
</dbReference>
<dbReference type="SMART" id="SM00368">
    <property type="entry name" value="LRR_RI"/>
    <property type="match status" value="4"/>
</dbReference>
<proteinExistence type="predicted"/>
<evidence type="ECO:0000256" key="1">
    <source>
        <dbReference type="SAM" id="MobiDB-lite"/>
    </source>
</evidence>
<feature type="compositionally biased region" description="Basic and acidic residues" evidence="1">
    <location>
        <begin position="297"/>
        <end position="322"/>
    </location>
</feature>
<dbReference type="Proteomes" id="UP001295444">
    <property type="component" value="Chromosome 13"/>
</dbReference>
<dbReference type="PANTHER" id="PTHR46984:SF1">
    <property type="entry name" value="LEUCINE-RICH REPEAT-CONTAINING PROTEIN 71"/>
    <property type="match status" value="1"/>
</dbReference>
<evidence type="ECO:0000313" key="3">
    <source>
        <dbReference type="Proteomes" id="UP001295444"/>
    </source>
</evidence>
<evidence type="ECO:0000313" key="2">
    <source>
        <dbReference type="EMBL" id="CAH2326772.1"/>
    </source>
</evidence>
<dbReference type="InterPro" id="IPR053040">
    <property type="entry name" value="LRR-containing_protein_71"/>
</dbReference>
<gene>
    <name evidence="2" type="ORF">PECUL_23A048102</name>
</gene>
<feature type="compositionally biased region" description="Basic and acidic residues" evidence="1">
    <location>
        <begin position="346"/>
        <end position="357"/>
    </location>
</feature>
<dbReference type="AlphaFoldDB" id="A0AAD1WWJ6"/>
<dbReference type="SUPFAM" id="SSF52047">
    <property type="entry name" value="RNI-like"/>
    <property type="match status" value="1"/>
</dbReference>
<dbReference type="EMBL" id="OW240924">
    <property type="protein sequence ID" value="CAH2326772.1"/>
    <property type="molecule type" value="Genomic_DNA"/>
</dbReference>
<feature type="region of interest" description="Disordered" evidence="1">
    <location>
        <begin position="1"/>
        <end position="22"/>
    </location>
</feature>
<organism evidence="2 3">
    <name type="scientific">Pelobates cultripes</name>
    <name type="common">Western spadefoot toad</name>
    <dbReference type="NCBI Taxonomy" id="61616"/>
    <lineage>
        <taxon>Eukaryota</taxon>
        <taxon>Metazoa</taxon>
        <taxon>Chordata</taxon>
        <taxon>Craniata</taxon>
        <taxon>Vertebrata</taxon>
        <taxon>Euteleostomi</taxon>
        <taxon>Amphibia</taxon>
        <taxon>Batrachia</taxon>
        <taxon>Anura</taxon>
        <taxon>Pelobatoidea</taxon>
        <taxon>Pelobatidae</taxon>
        <taxon>Pelobates</taxon>
    </lineage>
</organism>
<dbReference type="Gene3D" id="3.80.10.10">
    <property type="entry name" value="Ribonuclease Inhibitor"/>
    <property type="match status" value="1"/>
</dbReference>
<name>A0AAD1WWJ6_PELCU</name>
<feature type="region of interest" description="Disordered" evidence="1">
    <location>
        <begin position="70"/>
        <end position="89"/>
    </location>
</feature>
<protein>
    <submittedName>
        <fullName evidence="2">Leucine-rich repeat-containing 71</fullName>
    </submittedName>
</protein>
<feature type="region of interest" description="Disordered" evidence="1">
    <location>
        <begin position="297"/>
        <end position="419"/>
    </location>
</feature>
<sequence>MDKKKERASKNKPNPGNSNEDLKISANIALDRTQLTAEDYQCTGILEQDFTELCCRVGYIEIPKVLAYPSTPGSEKTDNSESADVIQVGSGQTSDRFSYFKPKIQILMENEDPKSIKEISIRGWKIESKMISVLAKCLPALANLQTVSCWNVGLTDDTFSSFVDILHRCPNVRKVILEGTPLPQQSFHKLITDDLPFTHISLRNNKIDDEGARLLSQSLRSLKMTNKSLAVLTLAFNHISDLGACHIAEALRRHRALLSLNLASNQIGDKGALALAEILGHFSLTHTEIVERRKLLMEKESRDHPRSPATSRHGDAKSDRPPSHQSTVALDKSQVLKSNKGSVKKNPKDAQKKEDKSVANTHGGGTSSIMNQAALAKKDDSKSSKKQLANPDPKNVKGKPVKSATKRGLITEQEKTEHSEMTMNPLLEQAVSRDGKIFLSGNKVLMDLNLTGNRITEQGLRGFLTAMETQVQESTLIPGTKTHTGLLRLSLTGNNFSPASATYLRLQELMCNRDPINKRTGSPEDSPKDR</sequence>
<dbReference type="InterPro" id="IPR032675">
    <property type="entry name" value="LRR_dom_sf"/>
</dbReference>
<dbReference type="PANTHER" id="PTHR46984">
    <property type="entry name" value="LEUCINE-RICH REPEAT-CONTAINING PROTEIN 71"/>
    <property type="match status" value="1"/>
</dbReference>
<dbReference type="Pfam" id="PF13516">
    <property type="entry name" value="LRR_6"/>
    <property type="match status" value="3"/>
</dbReference>